<dbReference type="RefSeq" id="WP_368634916.1">
    <property type="nucleotide sequence ID" value="NZ_JBFRHK010000001.1"/>
</dbReference>
<dbReference type="InterPro" id="IPR011008">
    <property type="entry name" value="Dimeric_a/b-barrel"/>
</dbReference>
<protein>
    <submittedName>
        <fullName evidence="5">Lrp/AsnC family transcriptional regulator</fullName>
    </submittedName>
</protein>
<sequence>MDQIDTEILQQLQQNAKISMKELAATVHLSSPAVIERVKKLEEQGIIEGYRAKVNLKKINRDIQAIILFKSIDCKSLSNFCNAHPDVLECYRVAGEISYIVKIATNSVETLEQFIDDAMPYGTPSTNIVLSSTEKTVITPFSDKNLEE</sequence>
<dbReference type="InterPro" id="IPR011991">
    <property type="entry name" value="ArsR-like_HTH"/>
</dbReference>
<dbReference type="Gene3D" id="1.10.10.10">
    <property type="entry name" value="Winged helix-like DNA-binding domain superfamily/Winged helix DNA-binding domain"/>
    <property type="match status" value="1"/>
</dbReference>
<dbReference type="InterPro" id="IPR019888">
    <property type="entry name" value="Tscrpt_reg_AsnC-like"/>
</dbReference>
<dbReference type="PANTHER" id="PTHR30154">
    <property type="entry name" value="LEUCINE-RESPONSIVE REGULATORY PROTEIN"/>
    <property type="match status" value="1"/>
</dbReference>
<dbReference type="EMBL" id="JBFRHK010000001">
    <property type="protein sequence ID" value="MEX3743894.1"/>
    <property type="molecule type" value="Genomic_DNA"/>
</dbReference>
<dbReference type="PANTHER" id="PTHR30154:SF20">
    <property type="entry name" value="LEUCINE-RESPONSIVE REGULATORY PROTEIN"/>
    <property type="match status" value="1"/>
</dbReference>
<dbReference type="PRINTS" id="PR00033">
    <property type="entry name" value="HTHASNC"/>
</dbReference>
<dbReference type="SUPFAM" id="SSF54909">
    <property type="entry name" value="Dimeric alpha+beta barrel"/>
    <property type="match status" value="1"/>
</dbReference>
<dbReference type="CDD" id="cd00090">
    <property type="entry name" value="HTH_ARSR"/>
    <property type="match status" value="1"/>
</dbReference>
<reference evidence="5 6" key="1">
    <citation type="submission" date="2024-07" db="EMBL/GenBank/DDBJ databases">
        <title>Characterization of a bacterium isolated from hydrolysated instant sea cucumber by whole-genome sequencing and metabolomics.</title>
        <authorList>
            <person name="Luo X."/>
            <person name="Zhang Z."/>
            <person name="Zheng Z."/>
            <person name="Zhang W."/>
            <person name="Ming T."/>
            <person name="Jiao L."/>
            <person name="Su X."/>
            <person name="Kong F."/>
            <person name="Xu J."/>
        </authorList>
    </citation>
    <scope>NUCLEOTIDE SEQUENCE [LARGE SCALE GENOMIC DNA]</scope>
    <source>
        <strain evidence="5 6">XL-2024</strain>
    </source>
</reference>
<name>A0ABV3VRL1_9BACI</name>
<dbReference type="SMART" id="SM00344">
    <property type="entry name" value="HTH_ASNC"/>
    <property type="match status" value="1"/>
</dbReference>
<organism evidence="5 6">
    <name type="scientific">Lysinibacillus xylanilyticus</name>
    <dbReference type="NCBI Taxonomy" id="582475"/>
    <lineage>
        <taxon>Bacteria</taxon>
        <taxon>Bacillati</taxon>
        <taxon>Bacillota</taxon>
        <taxon>Bacilli</taxon>
        <taxon>Bacillales</taxon>
        <taxon>Bacillaceae</taxon>
        <taxon>Lysinibacillus</taxon>
    </lineage>
</organism>
<evidence type="ECO:0000256" key="3">
    <source>
        <dbReference type="ARBA" id="ARBA00023163"/>
    </source>
</evidence>
<evidence type="ECO:0000256" key="2">
    <source>
        <dbReference type="ARBA" id="ARBA00023125"/>
    </source>
</evidence>
<dbReference type="InterPro" id="IPR019887">
    <property type="entry name" value="Tscrpt_reg_AsnC/Lrp_C"/>
</dbReference>
<feature type="domain" description="HTH asnC-type" evidence="4">
    <location>
        <begin position="1"/>
        <end position="62"/>
    </location>
</feature>
<keyword evidence="6" id="KW-1185">Reference proteome</keyword>
<dbReference type="InterPro" id="IPR000485">
    <property type="entry name" value="AsnC-type_HTH_dom"/>
</dbReference>
<dbReference type="InterPro" id="IPR036388">
    <property type="entry name" value="WH-like_DNA-bd_sf"/>
</dbReference>
<evidence type="ECO:0000313" key="6">
    <source>
        <dbReference type="Proteomes" id="UP001558534"/>
    </source>
</evidence>
<gene>
    <name evidence="5" type="ORF">AB1300_01965</name>
</gene>
<dbReference type="Gene3D" id="3.30.70.920">
    <property type="match status" value="1"/>
</dbReference>
<proteinExistence type="predicted"/>
<comment type="caution">
    <text evidence="5">The sequence shown here is derived from an EMBL/GenBank/DDBJ whole genome shotgun (WGS) entry which is preliminary data.</text>
</comment>
<keyword evidence="1" id="KW-0805">Transcription regulation</keyword>
<dbReference type="Pfam" id="PF01037">
    <property type="entry name" value="AsnC_trans_reg"/>
    <property type="match status" value="1"/>
</dbReference>
<keyword evidence="3" id="KW-0804">Transcription</keyword>
<dbReference type="SUPFAM" id="SSF46785">
    <property type="entry name" value="Winged helix' DNA-binding domain"/>
    <property type="match status" value="1"/>
</dbReference>
<dbReference type="Pfam" id="PF13412">
    <property type="entry name" value="HTH_24"/>
    <property type="match status" value="1"/>
</dbReference>
<dbReference type="InterPro" id="IPR036390">
    <property type="entry name" value="WH_DNA-bd_sf"/>
</dbReference>
<evidence type="ECO:0000259" key="4">
    <source>
        <dbReference type="PROSITE" id="PS50956"/>
    </source>
</evidence>
<evidence type="ECO:0000256" key="1">
    <source>
        <dbReference type="ARBA" id="ARBA00023015"/>
    </source>
</evidence>
<dbReference type="PROSITE" id="PS50956">
    <property type="entry name" value="HTH_ASNC_2"/>
    <property type="match status" value="1"/>
</dbReference>
<keyword evidence="2" id="KW-0238">DNA-binding</keyword>
<evidence type="ECO:0000313" key="5">
    <source>
        <dbReference type="EMBL" id="MEX3743894.1"/>
    </source>
</evidence>
<dbReference type="Proteomes" id="UP001558534">
    <property type="component" value="Unassembled WGS sequence"/>
</dbReference>
<accession>A0ABV3VRL1</accession>